<evidence type="ECO:0000313" key="5">
    <source>
        <dbReference type="EMBL" id="MCS0582073.1"/>
    </source>
</evidence>
<feature type="transmembrane region" description="Helical" evidence="4">
    <location>
        <begin position="60"/>
        <end position="83"/>
    </location>
</feature>
<reference evidence="5 6" key="1">
    <citation type="submission" date="2022-08" db="EMBL/GenBank/DDBJ databases">
        <title>Reclassification of Massilia species as members of the genera Telluria, Duganella, Pseudoduganella, Mokoshia gen. nov. and Zemynaea gen. nov. using orthogonal and non-orthogonal genome-based approaches.</title>
        <authorList>
            <person name="Bowman J.P."/>
        </authorList>
    </citation>
    <scope>NUCLEOTIDE SEQUENCE [LARGE SCALE GENOMIC DNA]</scope>
    <source>
        <strain evidence="5 6">JCM 31316</strain>
    </source>
</reference>
<keyword evidence="4" id="KW-0472">Membrane</keyword>
<evidence type="ECO:0000256" key="2">
    <source>
        <dbReference type="ARBA" id="ARBA00022448"/>
    </source>
</evidence>
<dbReference type="PANTHER" id="PTHR30413:SF10">
    <property type="entry name" value="CAPSULE POLYSACCHARIDE EXPORT INNER-MEMBRANE PROTEIN CTRC"/>
    <property type="match status" value="1"/>
</dbReference>
<dbReference type="PANTHER" id="PTHR30413">
    <property type="entry name" value="INNER MEMBRANE TRANSPORT PERMEASE"/>
    <property type="match status" value="1"/>
</dbReference>
<evidence type="ECO:0000256" key="3">
    <source>
        <dbReference type="SAM" id="MobiDB-lite"/>
    </source>
</evidence>
<keyword evidence="4" id="KW-1133">Transmembrane helix</keyword>
<name>A0ABT1ZQ71_9BURK</name>
<proteinExistence type="inferred from homology"/>
<evidence type="ECO:0000256" key="4">
    <source>
        <dbReference type="SAM" id="Phobius"/>
    </source>
</evidence>
<dbReference type="RefSeq" id="WP_258816644.1">
    <property type="nucleotide sequence ID" value="NZ_JANUGW010000006.1"/>
</dbReference>
<feature type="transmembrane region" description="Helical" evidence="4">
    <location>
        <begin position="142"/>
        <end position="165"/>
    </location>
</feature>
<gene>
    <name evidence="5" type="ORF">NX784_10765</name>
</gene>
<comment type="caution">
    <text evidence="5">The sequence shown here is derived from an EMBL/GenBank/DDBJ whole genome shotgun (WGS) entry which is preliminary data.</text>
</comment>
<evidence type="ECO:0000256" key="1">
    <source>
        <dbReference type="ARBA" id="ARBA00007783"/>
    </source>
</evidence>
<feature type="region of interest" description="Disordered" evidence="3">
    <location>
        <begin position="226"/>
        <end position="256"/>
    </location>
</feature>
<feature type="transmembrane region" description="Helical" evidence="4">
    <location>
        <begin position="32"/>
        <end position="54"/>
    </location>
</feature>
<keyword evidence="6" id="KW-1185">Reference proteome</keyword>
<feature type="compositionally biased region" description="Polar residues" evidence="3">
    <location>
        <begin position="231"/>
        <end position="256"/>
    </location>
</feature>
<keyword evidence="4" id="KW-0812">Transmembrane</keyword>
<dbReference type="Proteomes" id="UP001204151">
    <property type="component" value="Unassembled WGS sequence"/>
</dbReference>
<keyword evidence="2" id="KW-0813">Transport</keyword>
<feature type="transmembrane region" description="Helical" evidence="4">
    <location>
        <begin position="104"/>
        <end position="130"/>
    </location>
</feature>
<comment type="similarity">
    <text evidence="1">Belongs to the ABC-2 integral membrane protein family.</text>
</comment>
<sequence length="256" mass="27219">MRIKEVKHRLALGWKLVRLDLTRQYANGAARVVRTALPPLVCILVAAAVFALVLRGGGSAGVAVAQFVVVPFALWSFVADVVLRGAILLREHGYPAKRTPFPLWVAPLVPLPAAALNQLVLFAVVAVLAIATGMAPPASAGVFVAAWGIAVALTVGLALAVAAALRAWHDVAPAAPVDVLDNLARSVPIALRKLKREAAELRNENLALAEQVDARLQRLEMDHERGIPETGRSSMNLEHNASIAVDTNNANHRNPT</sequence>
<accession>A0ABT1ZQ71</accession>
<protein>
    <submittedName>
        <fullName evidence="5">Uncharacterized protein</fullName>
    </submittedName>
</protein>
<dbReference type="EMBL" id="JANUGW010000006">
    <property type="protein sequence ID" value="MCS0582073.1"/>
    <property type="molecule type" value="Genomic_DNA"/>
</dbReference>
<evidence type="ECO:0000313" key="6">
    <source>
        <dbReference type="Proteomes" id="UP001204151"/>
    </source>
</evidence>
<organism evidence="5 6">
    <name type="scientific">Massilia pinisoli</name>
    <dbReference type="NCBI Taxonomy" id="1772194"/>
    <lineage>
        <taxon>Bacteria</taxon>
        <taxon>Pseudomonadati</taxon>
        <taxon>Pseudomonadota</taxon>
        <taxon>Betaproteobacteria</taxon>
        <taxon>Burkholderiales</taxon>
        <taxon>Oxalobacteraceae</taxon>
        <taxon>Telluria group</taxon>
        <taxon>Massilia</taxon>
    </lineage>
</organism>